<sequence>QQMRIRRLLELLVDLILFSTTNEQSYYRHLLLLEDLEQSVSENTDLEDFWGQRNANTDDYIMQHIQWIRQIESEINLNSCWYLLNRSPILESNQLRAGRIFSSFRSRFKKAFHLMTSNELIVTGYTYNWVYGSSSKAILMNCQPILFIAKSLSLNLISTYNIP</sequence>
<protein>
    <submittedName>
        <fullName evidence="1">Uncharacterized protein</fullName>
    </submittedName>
</protein>
<accession>X1PIP9</accession>
<reference evidence="1" key="1">
    <citation type="journal article" date="2014" name="Front. Microbiol.">
        <title>High frequency of phylogenetically diverse reductive dehalogenase-homologous genes in deep subseafloor sedimentary metagenomes.</title>
        <authorList>
            <person name="Kawai M."/>
            <person name="Futagami T."/>
            <person name="Toyoda A."/>
            <person name="Takaki Y."/>
            <person name="Nishi S."/>
            <person name="Hori S."/>
            <person name="Arai W."/>
            <person name="Tsubouchi T."/>
            <person name="Morono Y."/>
            <person name="Uchiyama I."/>
            <person name="Ito T."/>
            <person name="Fujiyama A."/>
            <person name="Inagaki F."/>
            <person name="Takami H."/>
        </authorList>
    </citation>
    <scope>NUCLEOTIDE SEQUENCE</scope>
    <source>
        <strain evidence="1">Expedition CK06-06</strain>
    </source>
</reference>
<comment type="caution">
    <text evidence="1">The sequence shown here is derived from an EMBL/GenBank/DDBJ whole genome shotgun (WGS) entry which is preliminary data.</text>
</comment>
<gene>
    <name evidence="1" type="ORF">S06H3_61881</name>
</gene>
<feature type="non-terminal residue" evidence="1">
    <location>
        <position position="163"/>
    </location>
</feature>
<feature type="non-terminal residue" evidence="1">
    <location>
        <position position="1"/>
    </location>
</feature>
<dbReference type="AlphaFoldDB" id="X1PIP9"/>
<evidence type="ECO:0000313" key="1">
    <source>
        <dbReference type="EMBL" id="GAI56167.1"/>
    </source>
</evidence>
<organism evidence="1">
    <name type="scientific">marine sediment metagenome</name>
    <dbReference type="NCBI Taxonomy" id="412755"/>
    <lineage>
        <taxon>unclassified sequences</taxon>
        <taxon>metagenomes</taxon>
        <taxon>ecological metagenomes</taxon>
    </lineage>
</organism>
<dbReference type="EMBL" id="BARV01040669">
    <property type="protein sequence ID" value="GAI56167.1"/>
    <property type="molecule type" value="Genomic_DNA"/>
</dbReference>
<name>X1PIP9_9ZZZZ</name>
<proteinExistence type="predicted"/>